<proteinExistence type="predicted"/>
<reference evidence="2 3" key="1">
    <citation type="submission" date="2018-04" db="EMBL/GenBank/DDBJ databases">
        <authorList>
            <person name="Vogel A."/>
        </authorList>
    </citation>
    <scope>NUCLEOTIDE SEQUENCE [LARGE SCALE GENOMIC DNA]</scope>
</reference>
<evidence type="ECO:0000259" key="1">
    <source>
        <dbReference type="Pfam" id="PF02721"/>
    </source>
</evidence>
<dbReference type="InterPro" id="IPR003871">
    <property type="entry name" value="RFA1B/D_OB_1st"/>
</dbReference>
<evidence type="ECO:0000313" key="2">
    <source>
        <dbReference type="EMBL" id="VFQ83737.1"/>
    </source>
</evidence>
<protein>
    <recommendedName>
        <fullName evidence="1">Replication protein A 70 kDa DNA-binding subunit B/D first OB fold domain-containing protein</fullName>
    </recommendedName>
</protein>
<evidence type="ECO:0000313" key="3">
    <source>
        <dbReference type="Proteomes" id="UP000595140"/>
    </source>
</evidence>
<dbReference type="EMBL" id="OOIL02002583">
    <property type="protein sequence ID" value="VFQ83737.1"/>
    <property type="molecule type" value="Genomic_DNA"/>
</dbReference>
<dbReference type="AlphaFoldDB" id="A0A484M555"/>
<dbReference type="OrthoDB" id="913088at2759"/>
<dbReference type="Gene3D" id="2.40.50.140">
    <property type="entry name" value="Nucleic acid-binding proteins"/>
    <property type="match status" value="1"/>
</dbReference>
<dbReference type="SUPFAM" id="SSF50249">
    <property type="entry name" value="Nucleic acid-binding proteins"/>
    <property type="match status" value="1"/>
</dbReference>
<organism evidence="2 3">
    <name type="scientific">Cuscuta campestris</name>
    <dbReference type="NCBI Taxonomy" id="132261"/>
    <lineage>
        <taxon>Eukaryota</taxon>
        <taxon>Viridiplantae</taxon>
        <taxon>Streptophyta</taxon>
        <taxon>Embryophyta</taxon>
        <taxon>Tracheophyta</taxon>
        <taxon>Spermatophyta</taxon>
        <taxon>Magnoliopsida</taxon>
        <taxon>eudicotyledons</taxon>
        <taxon>Gunneridae</taxon>
        <taxon>Pentapetalae</taxon>
        <taxon>asterids</taxon>
        <taxon>lamiids</taxon>
        <taxon>Solanales</taxon>
        <taxon>Convolvulaceae</taxon>
        <taxon>Cuscuteae</taxon>
        <taxon>Cuscuta</taxon>
        <taxon>Cuscuta subgen. Grammica</taxon>
        <taxon>Cuscuta sect. Cleistogrammica</taxon>
    </lineage>
</organism>
<sequence>MLRAIRVYFVPRWAKGEDSMKIVFHDEHGTRIHAHLSRKEKEKFENQISEGGVYAIRNVFVHDNYQRLKSAANDKLLGTVTVSTTFHVTKMLFDGNSAEVNEFRARTPLRYEIRPFGTTNSRGLSFSRETRK</sequence>
<dbReference type="Pfam" id="PF02721">
    <property type="entry name" value="DUF223"/>
    <property type="match status" value="1"/>
</dbReference>
<dbReference type="InterPro" id="IPR012340">
    <property type="entry name" value="NA-bd_OB-fold"/>
</dbReference>
<gene>
    <name evidence="2" type="ORF">CCAM_LOCUS25513</name>
</gene>
<dbReference type="Proteomes" id="UP000595140">
    <property type="component" value="Unassembled WGS sequence"/>
</dbReference>
<accession>A0A484M555</accession>
<keyword evidence="3" id="KW-1185">Reference proteome</keyword>
<feature type="domain" description="Replication protein A 70 kDa DNA-binding subunit B/D first OB fold" evidence="1">
    <location>
        <begin position="5"/>
        <end position="73"/>
    </location>
</feature>
<name>A0A484M555_9ASTE</name>